<dbReference type="EMBL" id="JACASE010000019">
    <property type="protein sequence ID" value="KAF6394720.1"/>
    <property type="molecule type" value="Genomic_DNA"/>
</dbReference>
<evidence type="ECO:0000313" key="2">
    <source>
        <dbReference type="EMBL" id="KAF6394720.1"/>
    </source>
</evidence>
<comment type="caution">
    <text evidence="2">The sequence shown here is derived from an EMBL/GenBank/DDBJ whole genome shotgun (WGS) entry which is preliminary data.</text>
</comment>
<dbReference type="Proteomes" id="UP000593571">
    <property type="component" value="Unassembled WGS sequence"/>
</dbReference>
<accession>A0A7J8B8R7</accession>
<keyword evidence="1" id="KW-0812">Transmembrane</keyword>
<gene>
    <name evidence="2" type="ORF">HJG63_010045</name>
</gene>
<proteinExistence type="predicted"/>
<dbReference type="AlphaFoldDB" id="A0A7J8B8R7"/>
<organism evidence="2 3">
    <name type="scientific">Rousettus aegyptiacus</name>
    <name type="common">Egyptian fruit bat</name>
    <name type="synonym">Pteropus aegyptiacus</name>
    <dbReference type="NCBI Taxonomy" id="9407"/>
    <lineage>
        <taxon>Eukaryota</taxon>
        <taxon>Metazoa</taxon>
        <taxon>Chordata</taxon>
        <taxon>Craniata</taxon>
        <taxon>Vertebrata</taxon>
        <taxon>Euteleostomi</taxon>
        <taxon>Mammalia</taxon>
        <taxon>Eutheria</taxon>
        <taxon>Laurasiatheria</taxon>
        <taxon>Chiroptera</taxon>
        <taxon>Yinpterochiroptera</taxon>
        <taxon>Pteropodoidea</taxon>
        <taxon>Pteropodidae</taxon>
        <taxon>Rousettinae</taxon>
        <taxon>Rousettus</taxon>
    </lineage>
</organism>
<keyword evidence="1" id="KW-1133">Transmembrane helix</keyword>
<feature type="transmembrane region" description="Helical" evidence="1">
    <location>
        <begin position="120"/>
        <end position="142"/>
    </location>
</feature>
<feature type="transmembrane region" description="Helical" evidence="1">
    <location>
        <begin position="88"/>
        <end position="108"/>
    </location>
</feature>
<evidence type="ECO:0000256" key="1">
    <source>
        <dbReference type="SAM" id="Phobius"/>
    </source>
</evidence>
<reference evidence="2 3" key="1">
    <citation type="journal article" date="2020" name="Nature">
        <title>Six reference-quality genomes reveal evolution of bat adaptations.</title>
        <authorList>
            <person name="Jebb D."/>
            <person name="Huang Z."/>
            <person name="Pippel M."/>
            <person name="Hughes G.M."/>
            <person name="Lavrichenko K."/>
            <person name="Devanna P."/>
            <person name="Winkler S."/>
            <person name="Jermiin L.S."/>
            <person name="Skirmuntt E.C."/>
            <person name="Katzourakis A."/>
            <person name="Burkitt-Gray L."/>
            <person name="Ray D.A."/>
            <person name="Sullivan K.A.M."/>
            <person name="Roscito J.G."/>
            <person name="Kirilenko B.M."/>
            <person name="Davalos L.M."/>
            <person name="Corthals A.P."/>
            <person name="Power M.L."/>
            <person name="Jones G."/>
            <person name="Ransome R.D."/>
            <person name="Dechmann D.K.N."/>
            <person name="Locatelli A.G."/>
            <person name="Puechmaille S.J."/>
            <person name="Fedrigo O."/>
            <person name="Jarvis E.D."/>
            <person name="Hiller M."/>
            <person name="Vernes S.C."/>
            <person name="Myers E.W."/>
            <person name="Teeling E.C."/>
        </authorList>
    </citation>
    <scope>NUCLEOTIDE SEQUENCE [LARGE SCALE GENOMIC DNA]</scope>
    <source>
        <strain evidence="2">MRouAeg1</strain>
        <tissue evidence="2">Muscle</tissue>
    </source>
</reference>
<sequence length="179" mass="21007">MKSIKTREKSEILYLISICLPMIYLSLFLYLPTYLSSIYHLSIYHLSYLSIYLSIYLSSIYLYLYLSLYHLSYLSIYLSIMYHIYHRMYLSISIYLSIYLSSICHLSIMHHLSINHITLYSNYLSFFLSVSLSSVCLSCGIISKLFSMSYSKLIISLCSELSPPWMARGISSWVRYAFP</sequence>
<name>A0A7J8B8R7_ROUAE</name>
<evidence type="ECO:0000313" key="3">
    <source>
        <dbReference type="Proteomes" id="UP000593571"/>
    </source>
</evidence>
<protein>
    <submittedName>
        <fullName evidence="2">Uncharacterized protein</fullName>
    </submittedName>
</protein>
<feature type="transmembrane region" description="Helical" evidence="1">
    <location>
        <begin position="51"/>
        <end position="76"/>
    </location>
</feature>
<keyword evidence="3" id="KW-1185">Reference proteome</keyword>
<keyword evidence="1" id="KW-0472">Membrane</keyword>
<feature type="transmembrane region" description="Helical" evidence="1">
    <location>
        <begin position="12"/>
        <end position="31"/>
    </location>
</feature>